<feature type="compositionally biased region" description="Basic and acidic residues" evidence="1">
    <location>
        <begin position="35"/>
        <end position="48"/>
    </location>
</feature>
<sequence>MTDNPSDDTPQQEQPIMFTKEQAFELFKKWQQQSRQERETTSDARELPLDIQKILDETPTQELNQNIQQYKRQIQHYHHEEWTRGETTNKEFIQRLKHYQLDAYQMVTTTYKHADHCRITARAATELYEQQLLLLHNQASLSHDERNYL</sequence>
<accession>A0A1C7NIF4</accession>
<reference evidence="2 3" key="1">
    <citation type="submission" date="2016-03" db="EMBL/GenBank/DDBJ databases">
        <title>Choanephora cucurbitarum.</title>
        <authorList>
            <person name="Min B."/>
            <person name="Park H."/>
            <person name="Park J.-H."/>
            <person name="Shin H.-D."/>
            <person name="Choi I.-G."/>
        </authorList>
    </citation>
    <scope>NUCLEOTIDE SEQUENCE [LARGE SCALE GENOMIC DNA]</scope>
    <source>
        <strain evidence="2 3">KUS-F28377</strain>
    </source>
</reference>
<dbReference type="InParanoid" id="A0A1C7NIF4"/>
<dbReference type="Proteomes" id="UP000093000">
    <property type="component" value="Unassembled WGS sequence"/>
</dbReference>
<dbReference type="AlphaFoldDB" id="A0A1C7NIF4"/>
<name>A0A1C7NIF4_9FUNG</name>
<feature type="region of interest" description="Disordered" evidence="1">
    <location>
        <begin position="29"/>
        <end position="48"/>
    </location>
</feature>
<evidence type="ECO:0000313" key="2">
    <source>
        <dbReference type="EMBL" id="OBZ88913.1"/>
    </source>
</evidence>
<protein>
    <submittedName>
        <fullName evidence="2">Uncharacterized protein</fullName>
    </submittedName>
</protein>
<organism evidence="2 3">
    <name type="scientific">Choanephora cucurbitarum</name>
    <dbReference type="NCBI Taxonomy" id="101091"/>
    <lineage>
        <taxon>Eukaryota</taxon>
        <taxon>Fungi</taxon>
        <taxon>Fungi incertae sedis</taxon>
        <taxon>Mucoromycota</taxon>
        <taxon>Mucoromycotina</taxon>
        <taxon>Mucoromycetes</taxon>
        <taxon>Mucorales</taxon>
        <taxon>Mucorineae</taxon>
        <taxon>Choanephoraceae</taxon>
        <taxon>Choanephoroideae</taxon>
        <taxon>Choanephora</taxon>
    </lineage>
</organism>
<dbReference type="OrthoDB" id="2276628at2759"/>
<comment type="caution">
    <text evidence="2">The sequence shown here is derived from an EMBL/GenBank/DDBJ whole genome shotgun (WGS) entry which is preliminary data.</text>
</comment>
<evidence type="ECO:0000313" key="3">
    <source>
        <dbReference type="Proteomes" id="UP000093000"/>
    </source>
</evidence>
<keyword evidence="3" id="KW-1185">Reference proteome</keyword>
<dbReference type="STRING" id="101091.A0A1C7NIF4"/>
<evidence type="ECO:0000256" key="1">
    <source>
        <dbReference type="SAM" id="MobiDB-lite"/>
    </source>
</evidence>
<proteinExistence type="predicted"/>
<gene>
    <name evidence="2" type="ORF">A0J61_03031</name>
</gene>
<dbReference type="EMBL" id="LUGH01000124">
    <property type="protein sequence ID" value="OBZ88913.1"/>
    <property type="molecule type" value="Genomic_DNA"/>
</dbReference>